<dbReference type="GO" id="GO:0034272">
    <property type="term" value="C:phosphatidylinositol 3-kinase complex, class III, type II"/>
    <property type="evidence" value="ECO:0007669"/>
    <property type="project" value="EnsemblFungi"/>
</dbReference>
<dbReference type="EMBL" id="KE560848">
    <property type="protein sequence ID" value="EPZ35311.1"/>
    <property type="molecule type" value="Genomic_DNA"/>
</dbReference>
<dbReference type="GO" id="GO:0005524">
    <property type="term" value="F:ATP binding"/>
    <property type="evidence" value="ECO:0007669"/>
    <property type="project" value="UniProtKB-UniRule"/>
</dbReference>
<protein>
    <recommendedName>
        <fullName evidence="7">Phosphatidylinositol 3-kinase VPS34</fullName>
        <ecNumber evidence="7">2.7.1.137</ecNumber>
    </recommendedName>
</protein>
<dbReference type="PIRSF" id="PIRSF000587">
    <property type="entry name" value="PI3K_Vps34"/>
    <property type="match status" value="1"/>
</dbReference>
<dbReference type="InterPro" id="IPR042236">
    <property type="entry name" value="PI3K_accessory_sf"/>
</dbReference>
<dbReference type="Gene3D" id="1.10.1070.11">
    <property type="entry name" value="Phosphatidylinositol 3-/4-kinase, catalytic domain"/>
    <property type="match status" value="1"/>
</dbReference>
<keyword evidence="12" id="KW-1185">Reference proteome</keyword>
<dbReference type="FunFam" id="3.30.1010.10:FF:000002">
    <property type="entry name" value="Phosphatidylinositol 3-kinase catalytic subunit type 3"/>
    <property type="match status" value="1"/>
</dbReference>
<dbReference type="InterPro" id="IPR011009">
    <property type="entry name" value="Kinase-like_dom_sf"/>
</dbReference>
<dbReference type="Pfam" id="PF00454">
    <property type="entry name" value="PI3_PI4_kinase"/>
    <property type="match status" value="1"/>
</dbReference>
<dbReference type="EMBL" id="ML004949">
    <property type="protein sequence ID" value="RKP21505.1"/>
    <property type="molecule type" value="Genomic_DNA"/>
</dbReference>
<evidence type="ECO:0000259" key="8">
    <source>
        <dbReference type="PROSITE" id="PS50290"/>
    </source>
</evidence>
<dbReference type="FunFam" id="1.10.1070.11:FF:000002">
    <property type="entry name" value="Phosphatidylinositol 3-kinase catalytic subunit type 3"/>
    <property type="match status" value="1"/>
</dbReference>
<dbReference type="GO" id="GO:0048015">
    <property type="term" value="P:phosphatidylinositol-mediated signaling"/>
    <property type="evidence" value="ECO:0007669"/>
    <property type="project" value="TreeGrafter"/>
</dbReference>
<dbReference type="GO" id="GO:0051365">
    <property type="term" value="P:cellular response to potassium ion starvation"/>
    <property type="evidence" value="ECO:0007669"/>
    <property type="project" value="EnsemblFungi"/>
</dbReference>
<dbReference type="HOGENOM" id="CLU_004869_0_0_1"/>
<keyword evidence="3 7" id="KW-0547">Nucleotide-binding</keyword>
<evidence type="ECO:0000256" key="3">
    <source>
        <dbReference type="ARBA" id="ARBA00022741"/>
    </source>
</evidence>
<dbReference type="PROSITE" id="PS50290">
    <property type="entry name" value="PI3_4_KINASE_3"/>
    <property type="match status" value="1"/>
</dbReference>
<dbReference type="GO" id="GO:0006897">
    <property type="term" value="P:endocytosis"/>
    <property type="evidence" value="ECO:0007669"/>
    <property type="project" value="TreeGrafter"/>
</dbReference>
<dbReference type="GO" id="GO:0016303">
    <property type="term" value="F:1-phosphatidylinositol-3-kinase activity"/>
    <property type="evidence" value="ECO:0007669"/>
    <property type="project" value="UniProtKB-UniRule"/>
</dbReference>
<dbReference type="GO" id="GO:0005777">
    <property type="term" value="C:peroxisome"/>
    <property type="evidence" value="ECO:0007669"/>
    <property type="project" value="EnsemblFungi"/>
</dbReference>
<dbReference type="OrthoDB" id="67688at2759"/>
<dbReference type="STRING" id="988480.A0A075B2W0"/>
<feature type="domain" description="PIK helical" evidence="9">
    <location>
        <begin position="192"/>
        <end position="368"/>
    </location>
</feature>
<evidence type="ECO:0000259" key="9">
    <source>
        <dbReference type="PROSITE" id="PS51545"/>
    </source>
</evidence>
<dbReference type="GO" id="GO:0000045">
    <property type="term" value="P:autophagosome assembly"/>
    <property type="evidence" value="ECO:0007669"/>
    <property type="project" value="TreeGrafter"/>
</dbReference>
<reference evidence="11" key="3">
    <citation type="submission" date="2018-08" db="EMBL/GenBank/DDBJ databases">
        <title>Leveraging single-cell genomics to expand the Fungal Tree of Life.</title>
        <authorList>
            <consortium name="DOE Joint Genome Institute"/>
            <person name="Ahrendt S.R."/>
            <person name="Quandt C.A."/>
            <person name="Ciobanu D."/>
            <person name="Clum A."/>
            <person name="Salamov A."/>
            <person name="Andreopoulos B."/>
            <person name="Cheng J.-F."/>
            <person name="Woyke T."/>
            <person name="Pelin A."/>
            <person name="Henrissat B."/>
            <person name="Reynolds N."/>
            <person name="Benny G.L."/>
            <person name="Smith M.E."/>
            <person name="James T.Y."/>
            <person name="Grigoriev I.V."/>
        </authorList>
    </citation>
    <scope>NUCLEOTIDE SEQUENCE</scope>
    <source>
        <strain evidence="11">CSF55</strain>
    </source>
</reference>
<dbReference type="EC" id="2.7.1.137" evidence="7"/>
<reference evidence="10 12" key="1">
    <citation type="journal article" date="2013" name="Curr. Biol.">
        <title>Shared signatures of parasitism and phylogenomics unite Cryptomycota and microsporidia.</title>
        <authorList>
            <person name="James T.Y."/>
            <person name="Pelin A."/>
            <person name="Bonen L."/>
            <person name="Ahrendt S."/>
            <person name="Sain D."/>
            <person name="Corradi N."/>
            <person name="Stajich J.E."/>
        </authorList>
    </citation>
    <scope>NUCLEOTIDE SEQUENCE [LARGE SCALE GENOMIC DNA]</scope>
    <source>
        <strain evidence="10 12">CSF55</strain>
        <strain evidence="10 12">CSF55</strain>
    </source>
</reference>
<dbReference type="PANTHER" id="PTHR10048:SF7">
    <property type="entry name" value="PHOSPHATIDYLINOSITOL 3-KINASE CATALYTIC SUBUNIT TYPE 3"/>
    <property type="match status" value="1"/>
</dbReference>
<keyword evidence="2 7" id="KW-0808">Transferase</keyword>
<evidence type="ECO:0000256" key="2">
    <source>
        <dbReference type="ARBA" id="ARBA00022679"/>
    </source>
</evidence>
<keyword evidence="4 7" id="KW-0418">Kinase</keyword>
<dbReference type="InterPro" id="IPR036940">
    <property type="entry name" value="PI3/4_kinase_cat_sf"/>
</dbReference>
<dbReference type="PROSITE" id="PS00916">
    <property type="entry name" value="PI3_4_KINASE_2"/>
    <property type="match status" value="1"/>
</dbReference>
<dbReference type="PANTHER" id="PTHR10048">
    <property type="entry name" value="PHOSPHATIDYLINOSITOL KINASE"/>
    <property type="match status" value="1"/>
</dbReference>
<evidence type="ECO:0000313" key="10">
    <source>
        <dbReference type="EMBL" id="EPZ35311.1"/>
    </source>
</evidence>
<dbReference type="InterPro" id="IPR008290">
    <property type="entry name" value="PI3K_Vps34"/>
</dbReference>
<gene>
    <name evidence="10" type="ORF">O9G_000707</name>
    <name evidence="11" type="ORF">ROZALSC1DRAFT_27089</name>
</gene>
<reference evidence="13" key="2">
    <citation type="journal article" date="2018" name="Nat. Microbiol.">
        <title>Leveraging single-cell genomics to expand the fungal tree of life.</title>
        <authorList>
            <person name="Ahrendt S.R."/>
            <person name="Quandt C.A."/>
            <person name="Ciobanu D."/>
            <person name="Clum A."/>
            <person name="Salamov A."/>
            <person name="Andreopoulos B."/>
            <person name="Cheng J.F."/>
            <person name="Woyke T."/>
            <person name="Pelin A."/>
            <person name="Henrissat B."/>
            <person name="Reynolds N.K."/>
            <person name="Benny G.L."/>
            <person name="Smith M.E."/>
            <person name="James T.Y."/>
            <person name="Grigoriev I.V."/>
        </authorList>
    </citation>
    <scope>NUCLEOTIDE SEQUENCE [LARGE SCALE GENOMIC DNA]</scope>
    <source>
        <strain evidence="13">CSF55</strain>
    </source>
</reference>
<evidence type="ECO:0000256" key="5">
    <source>
        <dbReference type="ARBA" id="ARBA00022840"/>
    </source>
</evidence>
<comment type="similarity">
    <text evidence="1">Belongs to the PI3/PI4-kinase family. Type III PI4K subfamily.</text>
</comment>
<dbReference type="GO" id="GO:0000329">
    <property type="term" value="C:fungal-type vacuole membrane"/>
    <property type="evidence" value="ECO:0007669"/>
    <property type="project" value="EnsemblFungi"/>
</dbReference>
<dbReference type="InterPro" id="IPR016024">
    <property type="entry name" value="ARM-type_fold"/>
</dbReference>
<dbReference type="SMART" id="SM00145">
    <property type="entry name" value="PI3Ka"/>
    <property type="match status" value="1"/>
</dbReference>
<dbReference type="Proteomes" id="UP000281549">
    <property type="component" value="Unassembled WGS sequence"/>
</dbReference>
<dbReference type="GO" id="GO:0004672">
    <property type="term" value="F:protein kinase activity"/>
    <property type="evidence" value="ECO:0007669"/>
    <property type="project" value="EnsemblFungi"/>
</dbReference>
<dbReference type="InterPro" id="IPR001263">
    <property type="entry name" value="PI3K_accessory_dom"/>
</dbReference>
<evidence type="ECO:0000256" key="7">
    <source>
        <dbReference type="PIRNR" id="PIRNR000587"/>
    </source>
</evidence>
<dbReference type="GO" id="GO:0005768">
    <property type="term" value="C:endosome"/>
    <property type="evidence" value="ECO:0007669"/>
    <property type="project" value="EnsemblFungi"/>
</dbReference>
<dbReference type="GO" id="GO:0000425">
    <property type="term" value="P:pexophagy"/>
    <property type="evidence" value="ECO:0007669"/>
    <property type="project" value="EnsemblFungi"/>
</dbReference>
<name>A0A075B2W0_ROZAC</name>
<dbReference type="InterPro" id="IPR057756">
    <property type="entry name" value="PI3-kinase_type3/VPS34_cat"/>
</dbReference>
<dbReference type="InterPro" id="IPR015433">
    <property type="entry name" value="PI3/4_kinase"/>
</dbReference>
<dbReference type="GO" id="GO:0071561">
    <property type="term" value="C:nucleus-vacuole junction"/>
    <property type="evidence" value="ECO:0007669"/>
    <property type="project" value="EnsemblFungi"/>
</dbReference>
<dbReference type="OMA" id="LHKFAQY"/>
<dbReference type="Gene3D" id="3.30.1010.10">
    <property type="entry name" value="Phosphatidylinositol 3-kinase Catalytic Subunit, Chain A, domain 4"/>
    <property type="match status" value="1"/>
</dbReference>
<comment type="catalytic activity">
    <reaction evidence="6">
        <text>a 1,2-diacyl-sn-glycero-3-phospho-(1D-myo-inositol) + ATP = a 1,2-diacyl-sn-glycero-3-phospho-(1D-myo-inositol-3-phosphate) + ADP + H(+)</text>
        <dbReference type="Rhea" id="RHEA:12709"/>
        <dbReference type="ChEBI" id="CHEBI:15378"/>
        <dbReference type="ChEBI" id="CHEBI:30616"/>
        <dbReference type="ChEBI" id="CHEBI:57880"/>
        <dbReference type="ChEBI" id="CHEBI:58088"/>
        <dbReference type="ChEBI" id="CHEBI:456216"/>
        <dbReference type="EC" id="2.7.1.137"/>
    </reaction>
    <physiologicalReaction direction="left-to-right" evidence="6">
        <dbReference type="Rhea" id="RHEA:12710"/>
    </physiologicalReaction>
</comment>
<dbReference type="CDD" id="cd00896">
    <property type="entry name" value="PI3Kc_III"/>
    <property type="match status" value="1"/>
</dbReference>
<dbReference type="InterPro" id="IPR000403">
    <property type="entry name" value="PI3/4_kinase_cat_dom"/>
</dbReference>
<sequence length="724" mass="85157">MELKYAKSNDLDNYLYFCIYGKGTATVTFMRKSKSGITKIVKLNEWAYLPIKLNQIDPSCKLKIEPKDANLIYYCNLFEQNIILKTGKHILGRECSAISEVDIKLKMYERNELTKDEWLDSLVFPEIYKIVHVQAREGELEIDFPLYEVPILYEQRQIKYPCMKIDDLVDNVVEAKHKKLARGGIERFGPFDRDLIPNAKIRNELMKIINYPLIQDLDEHEQNLIWRFRYFLKKNKQAMPKFLKCVIWKDHLEVKQALELMRMWDPIDMEDLLELFSSRISAVRNYAVEQLSRFNDEELELFLPQLVQAMKFESEDEIKSNQLVHYFIQRAAINLRISNYLFWALKSGGQNKYFRSVLAYLIINLTQHEEGRFHCDILERQSKLILQLNNLVSKIKSIRLVRVKKVEWLRSYIEDPANELNNFKPIPFPLDPNFLINGINHETASIFKSSLAPLMLEFKTVSGYRYPVMFKLGDDLRQDQLVVQLIHLMDRILKNENLDLKFTVYKVLSTGDREGMMEFIPSKTLANILAEYNGNLQNYLKSLHPCDDPETFNIEPTILETYIKSCAGYCIVTYLLGVGDRHLENLLLTSQGNLFHVDFGFILGKDPKPFPPPMKLCKEMVEAMGGQSSFHYVQFKSYCYLAFSILRKRSNLILNIFNLMLDSGIQDISLDKEFILERLHEKFRLDLSEEEAMNFIENTIQESVKALFPQMMEKIHQWAQYWRR</sequence>
<evidence type="ECO:0000256" key="6">
    <source>
        <dbReference type="ARBA" id="ARBA00023985"/>
    </source>
</evidence>
<dbReference type="PROSITE" id="PS00915">
    <property type="entry name" value="PI3_4_KINASE_1"/>
    <property type="match status" value="1"/>
</dbReference>
<dbReference type="AlphaFoldDB" id="A0A075B2W0"/>
<proteinExistence type="inferred from homology"/>
<accession>A0A075B2W0</accession>
<evidence type="ECO:0000313" key="12">
    <source>
        <dbReference type="Proteomes" id="UP000030755"/>
    </source>
</evidence>
<evidence type="ECO:0000256" key="1">
    <source>
        <dbReference type="ARBA" id="ARBA00006209"/>
    </source>
</evidence>
<dbReference type="Pfam" id="PF00613">
    <property type="entry name" value="PI3Ka"/>
    <property type="match status" value="1"/>
</dbReference>
<dbReference type="Gene3D" id="1.25.40.70">
    <property type="entry name" value="Phosphatidylinositol 3-kinase, accessory domain (PIK)"/>
    <property type="match status" value="1"/>
</dbReference>
<evidence type="ECO:0000313" key="13">
    <source>
        <dbReference type="Proteomes" id="UP000281549"/>
    </source>
</evidence>
<dbReference type="InterPro" id="IPR018936">
    <property type="entry name" value="PI3/4_kinase_CS"/>
</dbReference>
<evidence type="ECO:0000256" key="4">
    <source>
        <dbReference type="ARBA" id="ARBA00022777"/>
    </source>
</evidence>
<keyword evidence="5 7" id="KW-0067">ATP-binding</keyword>
<dbReference type="SMART" id="SM00146">
    <property type="entry name" value="PI3Kc"/>
    <property type="match status" value="1"/>
</dbReference>
<evidence type="ECO:0000313" key="11">
    <source>
        <dbReference type="EMBL" id="RKP21505.1"/>
    </source>
</evidence>
<organism evidence="10 12">
    <name type="scientific">Rozella allomycis (strain CSF55)</name>
    <dbReference type="NCBI Taxonomy" id="988480"/>
    <lineage>
        <taxon>Eukaryota</taxon>
        <taxon>Fungi</taxon>
        <taxon>Fungi incertae sedis</taxon>
        <taxon>Cryptomycota</taxon>
        <taxon>Cryptomycota incertae sedis</taxon>
        <taxon>Rozella</taxon>
    </lineage>
</organism>
<dbReference type="GO" id="GO:0000407">
    <property type="term" value="C:phagophore assembly site"/>
    <property type="evidence" value="ECO:0007669"/>
    <property type="project" value="EnsemblFungi"/>
</dbReference>
<dbReference type="GO" id="GO:0032968">
    <property type="term" value="P:positive regulation of transcription elongation by RNA polymerase II"/>
    <property type="evidence" value="ECO:0007669"/>
    <property type="project" value="EnsemblFungi"/>
</dbReference>
<dbReference type="GO" id="GO:0034271">
    <property type="term" value="C:phosphatidylinositol 3-kinase complex, class III, type I"/>
    <property type="evidence" value="ECO:0007669"/>
    <property type="project" value="EnsemblFungi"/>
</dbReference>
<dbReference type="Proteomes" id="UP000030755">
    <property type="component" value="Unassembled WGS sequence"/>
</dbReference>
<dbReference type="SUPFAM" id="SSF48371">
    <property type="entry name" value="ARM repeat"/>
    <property type="match status" value="1"/>
</dbReference>
<dbReference type="SUPFAM" id="SSF56112">
    <property type="entry name" value="Protein kinase-like (PK-like)"/>
    <property type="match status" value="1"/>
</dbReference>
<feature type="domain" description="PI3K/PI4K catalytic" evidence="8">
    <location>
        <begin position="440"/>
        <end position="708"/>
    </location>
</feature>
<dbReference type="PROSITE" id="PS51545">
    <property type="entry name" value="PIK_HELICAL"/>
    <property type="match status" value="1"/>
</dbReference>